<protein>
    <submittedName>
        <fullName evidence="7">M20 family metallopeptidase</fullName>
    </submittedName>
</protein>
<comment type="cofactor">
    <cofactor evidence="1">
        <name>Zn(2+)</name>
        <dbReference type="ChEBI" id="CHEBI:29105"/>
    </cofactor>
</comment>
<keyword evidence="4" id="KW-0862">Zinc</keyword>
<dbReference type="SUPFAM" id="SSF53187">
    <property type="entry name" value="Zn-dependent exopeptidases"/>
    <property type="match status" value="1"/>
</dbReference>
<comment type="caution">
    <text evidence="7">The sequence shown here is derived from an EMBL/GenBank/DDBJ whole genome shotgun (WGS) entry which is preliminary data.</text>
</comment>
<evidence type="ECO:0000256" key="4">
    <source>
        <dbReference type="ARBA" id="ARBA00022833"/>
    </source>
</evidence>
<name>A0A9D1R199_9BACT</name>
<dbReference type="InterPro" id="IPR001261">
    <property type="entry name" value="ArgE/DapE_CS"/>
</dbReference>
<keyword evidence="2" id="KW-0479">Metal-binding</keyword>
<sequence>MFLMQWKRALDGLLDDQEGEMLALLERLVAIDSPTQHAAGVNRVGETLTGWLAGEGFAVSRLPKPPIPEDEPWQADLADVFMACTHEPSAGPGIGFIGHMDTVFPVGTAASRPFRLDRAADRVTGPGVADMKAGLVANLFAARALKRSGLLDCPMTLMFSPDEELGSPTASKALAAQLPGARAVICSEPGGVGNVVTVSRKGSGHMHLKVQGKAAHAGRCYADGASAILELAHKTLAINDLLDLSRGLTVNTGLIAGGTSANSVAPWAESRIHLTYRTLEDGKRVVKGIRDIVAQSTVSGTSAAISGGLRLYPLERTPQGDRLFELVQEAGRTLGMDIAGQHYESAAESGFCSSELGIPTICCMGPEGDNIHSVDEFMIPSTLVPRCKLIALTALLAAREFAPAPRR</sequence>
<dbReference type="InterPro" id="IPR036264">
    <property type="entry name" value="Bact_exopeptidase_dim_dom"/>
</dbReference>
<dbReference type="PANTHER" id="PTHR43808">
    <property type="entry name" value="ACETYLORNITHINE DEACETYLASE"/>
    <property type="match status" value="1"/>
</dbReference>
<feature type="active site" evidence="5">
    <location>
        <position position="101"/>
    </location>
</feature>
<dbReference type="Gene3D" id="3.40.630.10">
    <property type="entry name" value="Zn peptidases"/>
    <property type="match status" value="1"/>
</dbReference>
<dbReference type="PANTHER" id="PTHR43808:SF9">
    <property type="entry name" value="BLL0789 PROTEIN"/>
    <property type="match status" value="1"/>
</dbReference>
<dbReference type="Pfam" id="PF07687">
    <property type="entry name" value="M20_dimer"/>
    <property type="match status" value="1"/>
</dbReference>
<dbReference type="Proteomes" id="UP000824264">
    <property type="component" value="Unassembled WGS sequence"/>
</dbReference>
<evidence type="ECO:0000256" key="3">
    <source>
        <dbReference type="ARBA" id="ARBA00022801"/>
    </source>
</evidence>
<reference evidence="7" key="1">
    <citation type="journal article" date="2021" name="PeerJ">
        <title>Extensive microbial diversity within the chicken gut microbiome revealed by metagenomics and culture.</title>
        <authorList>
            <person name="Gilroy R."/>
            <person name="Ravi A."/>
            <person name="Getino M."/>
            <person name="Pursley I."/>
            <person name="Horton D.L."/>
            <person name="Alikhan N.F."/>
            <person name="Baker D."/>
            <person name="Gharbi K."/>
            <person name="Hall N."/>
            <person name="Watson M."/>
            <person name="Adriaenssens E.M."/>
            <person name="Foster-Nyarko E."/>
            <person name="Jarju S."/>
            <person name="Secka A."/>
            <person name="Antonio M."/>
            <person name="Oren A."/>
            <person name="Chaudhuri R.R."/>
            <person name="La Ragione R."/>
            <person name="Hildebrand F."/>
            <person name="Pallen M.J."/>
        </authorList>
    </citation>
    <scope>NUCLEOTIDE SEQUENCE</scope>
    <source>
        <strain evidence="7">ChiSxjej5B17-1746</strain>
    </source>
</reference>
<dbReference type="GO" id="GO:0046872">
    <property type="term" value="F:metal ion binding"/>
    <property type="evidence" value="ECO:0007669"/>
    <property type="project" value="UniProtKB-KW"/>
</dbReference>
<dbReference type="EMBL" id="DXGI01000324">
    <property type="protein sequence ID" value="HIW79187.1"/>
    <property type="molecule type" value="Genomic_DNA"/>
</dbReference>
<dbReference type="PIRSF" id="PIRSF037238">
    <property type="entry name" value="Carboxypeptidase_G2"/>
    <property type="match status" value="1"/>
</dbReference>
<evidence type="ECO:0000313" key="8">
    <source>
        <dbReference type="Proteomes" id="UP000824264"/>
    </source>
</evidence>
<dbReference type="GO" id="GO:0016787">
    <property type="term" value="F:hydrolase activity"/>
    <property type="evidence" value="ECO:0007669"/>
    <property type="project" value="UniProtKB-KW"/>
</dbReference>
<dbReference type="Pfam" id="PF01546">
    <property type="entry name" value="Peptidase_M20"/>
    <property type="match status" value="1"/>
</dbReference>
<evidence type="ECO:0000256" key="5">
    <source>
        <dbReference type="PIRSR" id="PIRSR037238-1"/>
    </source>
</evidence>
<evidence type="ECO:0000259" key="6">
    <source>
        <dbReference type="Pfam" id="PF07687"/>
    </source>
</evidence>
<evidence type="ECO:0000256" key="1">
    <source>
        <dbReference type="ARBA" id="ARBA00001947"/>
    </source>
</evidence>
<dbReference type="Gene3D" id="3.30.70.360">
    <property type="match status" value="1"/>
</dbReference>
<dbReference type="InterPro" id="IPR002933">
    <property type="entry name" value="Peptidase_M20"/>
</dbReference>
<dbReference type="InterPro" id="IPR050072">
    <property type="entry name" value="Peptidase_M20A"/>
</dbReference>
<accession>A0A9D1R199</accession>
<feature type="domain" description="Peptidase M20 dimerisation" evidence="6">
    <location>
        <begin position="198"/>
        <end position="296"/>
    </location>
</feature>
<dbReference type="PROSITE" id="PS00758">
    <property type="entry name" value="ARGE_DAPE_CPG2_1"/>
    <property type="match status" value="1"/>
</dbReference>
<evidence type="ECO:0000313" key="7">
    <source>
        <dbReference type="EMBL" id="HIW79187.1"/>
    </source>
</evidence>
<evidence type="ECO:0000256" key="2">
    <source>
        <dbReference type="ARBA" id="ARBA00022723"/>
    </source>
</evidence>
<dbReference type="CDD" id="cd03885">
    <property type="entry name" value="M20_CPDG2"/>
    <property type="match status" value="1"/>
</dbReference>
<gene>
    <name evidence="7" type="ORF">H9874_08600</name>
</gene>
<dbReference type="AlphaFoldDB" id="A0A9D1R199"/>
<dbReference type="SUPFAM" id="SSF55031">
    <property type="entry name" value="Bacterial exopeptidase dimerisation domain"/>
    <property type="match status" value="1"/>
</dbReference>
<feature type="active site" description="Proton acceptor" evidence="5">
    <location>
        <position position="163"/>
    </location>
</feature>
<proteinExistence type="predicted"/>
<dbReference type="InterPro" id="IPR011650">
    <property type="entry name" value="Peptidase_M20_dimer"/>
</dbReference>
<organism evidence="7 8">
    <name type="scientific">Candidatus Bilophila faecipullorum</name>
    <dbReference type="NCBI Taxonomy" id="2838482"/>
    <lineage>
        <taxon>Bacteria</taxon>
        <taxon>Pseudomonadati</taxon>
        <taxon>Thermodesulfobacteriota</taxon>
        <taxon>Desulfovibrionia</taxon>
        <taxon>Desulfovibrionales</taxon>
        <taxon>Desulfovibrionaceae</taxon>
        <taxon>Bilophila</taxon>
    </lineage>
</organism>
<dbReference type="InterPro" id="IPR017150">
    <property type="entry name" value="Pept_M20_glutamate_carboxypep"/>
</dbReference>
<reference evidence="7" key="2">
    <citation type="submission" date="2021-04" db="EMBL/GenBank/DDBJ databases">
        <authorList>
            <person name="Gilroy R."/>
        </authorList>
    </citation>
    <scope>NUCLEOTIDE SEQUENCE</scope>
    <source>
        <strain evidence="7">ChiSxjej5B17-1746</strain>
    </source>
</reference>
<keyword evidence="3" id="KW-0378">Hydrolase</keyword>